<feature type="non-terminal residue" evidence="1">
    <location>
        <position position="1"/>
    </location>
</feature>
<sequence length="323" mass="34411">VYQTIAHPRGGYLTTRLFVPRDVWRTKGVKLKNVDEKISQLDLLSAALMKLSAVDTLDADAVLEEMQSLELVLDQVQANLTKKLGSDVGVNGVGALFKDAPSGVGDVAGGSGGPHSASVPSDVRDPLTGSVLPPKSSSMPARNYLTSWRKLRSKSSSAGLNSLASSLGAAPREAKEAGGPVMHSVPMTSLPNVRFAKRDIGSVGAVGSGPNANYMGALARLCDSVQIVGMSFVSSPPFLAPFFSLSLSHTHKRTVEDPFSANQIARQAEDPGLKLSSPTHVGIELCTRHASEFFGFYVCRFVLQDLSTLLDKFVKRGSEWVML</sequence>
<proteinExistence type="predicted"/>
<comment type="caution">
    <text evidence="1">The sequence shown here is derived from an EMBL/GenBank/DDBJ whole genome shotgun (WGS) entry which is preliminary data.</text>
</comment>
<keyword evidence="2" id="KW-1185">Reference proteome</keyword>
<protein>
    <submittedName>
        <fullName evidence="1">Uncharacterized protein</fullName>
    </submittedName>
</protein>
<dbReference type="Proteomes" id="UP001186974">
    <property type="component" value="Unassembled WGS sequence"/>
</dbReference>
<evidence type="ECO:0000313" key="1">
    <source>
        <dbReference type="EMBL" id="KAK3060301.1"/>
    </source>
</evidence>
<organism evidence="1 2">
    <name type="scientific">Coniosporium uncinatum</name>
    <dbReference type="NCBI Taxonomy" id="93489"/>
    <lineage>
        <taxon>Eukaryota</taxon>
        <taxon>Fungi</taxon>
        <taxon>Dikarya</taxon>
        <taxon>Ascomycota</taxon>
        <taxon>Pezizomycotina</taxon>
        <taxon>Dothideomycetes</taxon>
        <taxon>Dothideomycetes incertae sedis</taxon>
        <taxon>Coniosporium</taxon>
    </lineage>
</organism>
<evidence type="ECO:0000313" key="2">
    <source>
        <dbReference type="Proteomes" id="UP001186974"/>
    </source>
</evidence>
<dbReference type="EMBL" id="JAWDJW010008684">
    <property type="protein sequence ID" value="KAK3060301.1"/>
    <property type="molecule type" value="Genomic_DNA"/>
</dbReference>
<accession>A0ACC3D1H1</accession>
<reference evidence="1" key="1">
    <citation type="submission" date="2024-09" db="EMBL/GenBank/DDBJ databases">
        <title>Black Yeasts Isolated from many extreme environments.</title>
        <authorList>
            <person name="Coleine C."/>
            <person name="Stajich J.E."/>
            <person name="Selbmann L."/>
        </authorList>
    </citation>
    <scope>NUCLEOTIDE SEQUENCE</scope>
    <source>
        <strain evidence="1">CCFEE 5737</strain>
    </source>
</reference>
<gene>
    <name evidence="1" type="ORF">LTS18_008852</name>
</gene>
<name>A0ACC3D1H1_9PEZI</name>